<organism evidence="1 2">
    <name type="scientific">Senegalimassilia anaerobia</name>
    <dbReference type="NCBI Taxonomy" id="1473216"/>
    <lineage>
        <taxon>Bacteria</taxon>
        <taxon>Bacillati</taxon>
        <taxon>Actinomycetota</taxon>
        <taxon>Coriobacteriia</taxon>
        <taxon>Coriobacteriales</taxon>
        <taxon>Coriobacteriaceae</taxon>
        <taxon>Senegalimassilia</taxon>
    </lineage>
</organism>
<name>A0A369LFH9_9ACTN</name>
<dbReference type="Proteomes" id="UP000253792">
    <property type="component" value="Unassembled WGS sequence"/>
</dbReference>
<dbReference type="AlphaFoldDB" id="A0A369LFH9"/>
<comment type="caution">
    <text evidence="1">The sequence shown here is derived from an EMBL/GenBank/DDBJ whole genome shotgun (WGS) entry which is preliminary data.</text>
</comment>
<dbReference type="OrthoDB" id="2004745at2"/>
<keyword evidence="2" id="KW-1185">Reference proteome</keyword>
<dbReference type="EMBL" id="PPTP01000001">
    <property type="protein sequence ID" value="RDB57397.1"/>
    <property type="molecule type" value="Genomic_DNA"/>
</dbReference>
<protein>
    <recommendedName>
        <fullName evidence="3">MarR family transcriptional regulator</fullName>
    </recommendedName>
</protein>
<sequence length="329" mass="35442">MREYVEKTLHTRVDCEPVDASGLPLYLRGLYSLERWTAFGVPFAVASPVESPTVKTMAKHRDALEAALGTPVSFALEGATGYRVGRMLEAGLPFIAPDKQVYLPFLGIALSSGRSHARDSRQTDVGAFSPQAQRLALMALYGDLDGASVTQAAGLLGAAKMTASRAFDELAAADPSIVGIEGRRRVLRPGRDKMAMWHRLEPRMSSPVAREHRLGRVPDMDLPLGGISALCGLSMLQDDPWPTFAATKAQERTLELAADARDAGLDEPEDHACVVQVLRYEPVPAPGCAVDPLSAILSLPADERDDPRIAGEIENVLTRVLGGDHEGNR</sequence>
<accession>A0A369LFH9</accession>
<proteinExistence type="predicted"/>
<gene>
    <name evidence="1" type="ORF">C1880_00785</name>
</gene>
<evidence type="ECO:0000313" key="1">
    <source>
        <dbReference type="EMBL" id="RDB57397.1"/>
    </source>
</evidence>
<evidence type="ECO:0008006" key="3">
    <source>
        <dbReference type="Google" id="ProtNLM"/>
    </source>
</evidence>
<dbReference type="RefSeq" id="WP_114619923.1">
    <property type="nucleotide sequence ID" value="NZ_PPTP01000001.1"/>
</dbReference>
<evidence type="ECO:0000313" key="2">
    <source>
        <dbReference type="Proteomes" id="UP000253792"/>
    </source>
</evidence>
<reference evidence="1 2" key="1">
    <citation type="journal article" date="2018" name="Elife">
        <title>Discovery and characterization of a prevalent human gut bacterial enzyme sufficient for the inactivation of a family of plant toxins.</title>
        <authorList>
            <person name="Koppel N."/>
            <person name="Bisanz J.E."/>
            <person name="Pandelia M.E."/>
            <person name="Turnbaugh P.J."/>
            <person name="Balskus E.P."/>
        </authorList>
    </citation>
    <scope>NUCLEOTIDE SEQUENCE [LARGE SCALE GENOMIC DNA]</scope>
    <source>
        <strain evidence="2">anaerobia AP69FAA</strain>
    </source>
</reference>